<feature type="compositionally biased region" description="Low complexity" evidence="1">
    <location>
        <begin position="163"/>
        <end position="172"/>
    </location>
</feature>
<accession>A0AAV9A121</accession>
<organism evidence="2 3">
    <name type="scientific">Acorus gramineus</name>
    <name type="common">Dwarf sweet flag</name>
    <dbReference type="NCBI Taxonomy" id="55184"/>
    <lineage>
        <taxon>Eukaryota</taxon>
        <taxon>Viridiplantae</taxon>
        <taxon>Streptophyta</taxon>
        <taxon>Embryophyta</taxon>
        <taxon>Tracheophyta</taxon>
        <taxon>Spermatophyta</taxon>
        <taxon>Magnoliopsida</taxon>
        <taxon>Liliopsida</taxon>
        <taxon>Acoraceae</taxon>
        <taxon>Acorus</taxon>
    </lineage>
</organism>
<comment type="caution">
    <text evidence="2">The sequence shown here is derived from an EMBL/GenBank/DDBJ whole genome shotgun (WGS) entry which is preliminary data.</text>
</comment>
<feature type="region of interest" description="Disordered" evidence="1">
    <location>
        <begin position="152"/>
        <end position="193"/>
    </location>
</feature>
<keyword evidence="3" id="KW-1185">Reference proteome</keyword>
<dbReference type="AlphaFoldDB" id="A0AAV9A121"/>
<sequence length="222" mass="24189">MDVILTLIPPLEDKFILDVSEPRMIYAVNDMMKERLLGYRVEMHQMVSRWKSGRIYVSDVVLRAFRSNLVVNHVAGARETNARNVSKSRYTVAGSRVLHNFTNMKYGSSGGFIQRYVLSSLLLSHNGIDHPVGLGRQSWFLTCPGAMSSTGRITGFGSKVEESPPVSSSESEGGYPQAKGRGGEHGQHLPGDGVPEPVMVGASWIGGTETCANRGEVSCRCG</sequence>
<dbReference type="Proteomes" id="UP001179952">
    <property type="component" value="Unassembled WGS sequence"/>
</dbReference>
<evidence type="ECO:0000256" key="1">
    <source>
        <dbReference type="SAM" id="MobiDB-lite"/>
    </source>
</evidence>
<evidence type="ECO:0000313" key="3">
    <source>
        <dbReference type="Proteomes" id="UP001179952"/>
    </source>
</evidence>
<reference evidence="2" key="2">
    <citation type="submission" date="2023-06" db="EMBL/GenBank/DDBJ databases">
        <authorList>
            <person name="Ma L."/>
            <person name="Liu K.-W."/>
            <person name="Li Z."/>
            <person name="Hsiao Y.-Y."/>
            <person name="Qi Y."/>
            <person name="Fu T."/>
            <person name="Tang G."/>
            <person name="Zhang D."/>
            <person name="Sun W.-H."/>
            <person name="Liu D.-K."/>
            <person name="Li Y."/>
            <person name="Chen G.-Z."/>
            <person name="Liu X.-D."/>
            <person name="Liao X.-Y."/>
            <person name="Jiang Y.-T."/>
            <person name="Yu X."/>
            <person name="Hao Y."/>
            <person name="Huang J."/>
            <person name="Zhao X.-W."/>
            <person name="Ke S."/>
            <person name="Chen Y.-Y."/>
            <person name="Wu W.-L."/>
            <person name="Hsu J.-L."/>
            <person name="Lin Y.-F."/>
            <person name="Huang M.-D."/>
            <person name="Li C.-Y."/>
            <person name="Huang L."/>
            <person name="Wang Z.-W."/>
            <person name="Zhao X."/>
            <person name="Zhong W.-Y."/>
            <person name="Peng D.-H."/>
            <person name="Ahmad S."/>
            <person name="Lan S."/>
            <person name="Zhang J.-S."/>
            <person name="Tsai W.-C."/>
            <person name="Van De Peer Y."/>
            <person name="Liu Z.-J."/>
        </authorList>
    </citation>
    <scope>NUCLEOTIDE SEQUENCE</scope>
    <source>
        <strain evidence="2">SCP</strain>
        <tissue evidence="2">Leaves</tissue>
    </source>
</reference>
<evidence type="ECO:0000313" key="2">
    <source>
        <dbReference type="EMBL" id="KAK1257620.1"/>
    </source>
</evidence>
<proteinExistence type="predicted"/>
<gene>
    <name evidence="2" type="ORF">QJS04_geneDACA002476</name>
</gene>
<name>A0AAV9A121_ACOGR</name>
<reference evidence="2" key="1">
    <citation type="journal article" date="2023" name="Nat. Commun.">
        <title>Diploid and tetraploid genomes of Acorus and the evolution of monocots.</title>
        <authorList>
            <person name="Ma L."/>
            <person name="Liu K.W."/>
            <person name="Li Z."/>
            <person name="Hsiao Y.Y."/>
            <person name="Qi Y."/>
            <person name="Fu T."/>
            <person name="Tang G.D."/>
            <person name="Zhang D."/>
            <person name="Sun W.H."/>
            <person name="Liu D.K."/>
            <person name="Li Y."/>
            <person name="Chen G.Z."/>
            <person name="Liu X.D."/>
            <person name="Liao X.Y."/>
            <person name="Jiang Y.T."/>
            <person name="Yu X."/>
            <person name="Hao Y."/>
            <person name="Huang J."/>
            <person name="Zhao X.W."/>
            <person name="Ke S."/>
            <person name="Chen Y.Y."/>
            <person name="Wu W.L."/>
            <person name="Hsu J.L."/>
            <person name="Lin Y.F."/>
            <person name="Huang M.D."/>
            <person name="Li C.Y."/>
            <person name="Huang L."/>
            <person name="Wang Z.W."/>
            <person name="Zhao X."/>
            <person name="Zhong W.Y."/>
            <person name="Peng D.H."/>
            <person name="Ahmad S."/>
            <person name="Lan S."/>
            <person name="Zhang J.S."/>
            <person name="Tsai W.C."/>
            <person name="Van de Peer Y."/>
            <person name="Liu Z.J."/>
        </authorList>
    </citation>
    <scope>NUCLEOTIDE SEQUENCE</scope>
    <source>
        <strain evidence="2">SCP</strain>
    </source>
</reference>
<dbReference type="EMBL" id="JAUJYN010000038">
    <property type="protein sequence ID" value="KAK1257620.1"/>
    <property type="molecule type" value="Genomic_DNA"/>
</dbReference>
<protein>
    <submittedName>
        <fullName evidence="2">Uncharacterized protein</fullName>
    </submittedName>
</protein>